<gene>
    <name evidence="1" type="ORF">GGQ98_003604</name>
</gene>
<proteinExistence type="predicted"/>
<accession>A0A7W7B4P6</accession>
<evidence type="ECO:0000313" key="1">
    <source>
        <dbReference type="EMBL" id="MBB4633946.1"/>
    </source>
</evidence>
<reference evidence="1 2" key="1">
    <citation type="submission" date="2020-08" db="EMBL/GenBank/DDBJ databases">
        <title>Genomic Encyclopedia of Type Strains, Phase IV (KMG-IV): sequencing the most valuable type-strain genomes for metagenomic binning, comparative biology and taxonomic classification.</title>
        <authorList>
            <person name="Goeker M."/>
        </authorList>
    </citation>
    <scope>NUCLEOTIDE SEQUENCE [LARGE SCALE GENOMIC DNA]</scope>
    <source>
        <strain evidence="1 2">DSM 17328</strain>
    </source>
</reference>
<comment type="caution">
    <text evidence="1">The sequence shown here is derived from an EMBL/GenBank/DDBJ whole genome shotgun (WGS) entry which is preliminary data.</text>
</comment>
<organism evidence="1 2">
    <name type="scientific">Sphingosinicella soli</name>
    <dbReference type="NCBI Taxonomy" id="333708"/>
    <lineage>
        <taxon>Bacteria</taxon>
        <taxon>Pseudomonadati</taxon>
        <taxon>Pseudomonadota</taxon>
        <taxon>Alphaproteobacteria</taxon>
        <taxon>Sphingomonadales</taxon>
        <taxon>Sphingosinicellaceae</taxon>
        <taxon>Sphingosinicella</taxon>
    </lineage>
</organism>
<dbReference type="Proteomes" id="UP000566324">
    <property type="component" value="Unassembled WGS sequence"/>
</dbReference>
<protein>
    <submittedName>
        <fullName evidence="1">Uncharacterized protein</fullName>
    </submittedName>
</protein>
<sequence>MKALMLALTNFGFGWNLQRHATSRLSASNASAGDELVVMSMSLAAESSPAREAEPV</sequence>
<dbReference type="AlphaFoldDB" id="A0A7W7B4P6"/>
<keyword evidence="2" id="KW-1185">Reference proteome</keyword>
<dbReference type="EMBL" id="JACHNZ010000074">
    <property type="protein sequence ID" value="MBB4633946.1"/>
    <property type="molecule type" value="Genomic_DNA"/>
</dbReference>
<evidence type="ECO:0000313" key="2">
    <source>
        <dbReference type="Proteomes" id="UP000566324"/>
    </source>
</evidence>
<name>A0A7W7B4P6_9SPHN</name>